<proteinExistence type="predicted"/>
<dbReference type="AlphaFoldDB" id="A0A1B7MNB7"/>
<organism evidence="1 2">
    <name type="scientific">Rhizopogon vinicolor AM-OR11-026</name>
    <dbReference type="NCBI Taxonomy" id="1314800"/>
    <lineage>
        <taxon>Eukaryota</taxon>
        <taxon>Fungi</taxon>
        <taxon>Dikarya</taxon>
        <taxon>Basidiomycota</taxon>
        <taxon>Agaricomycotina</taxon>
        <taxon>Agaricomycetes</taxon>
        <taxon>Agaricomycetidae</taxon>
        <taxon>Boletales</taxon>
        <taxon>Suillineae</taxon>
        <taxon>Rhizopogonaceae</taxon>
        <taxon>Rhizopogon</taxon>
    </lineage>
</organism>
<reference evidence="1 2" key="1">
    <citation type="submission" date="2016-06" db="EMBL/GenBank/DDBJ databases">
        <title>Comparative genomics of the ectomycorrhizal sister species Rhizopogon vinicolor and Rhizopogon vesiculosus (Basidiomycota: Boletales) reveals a divergence of the mating type B locus.</title>
        <authorList>
            <consortium name="DOE Joint Genome Institute"/>
            <person name="Mujic A.B."/>
            <person name="Kuo A."/>
            <person name="Tritt A."/>
            <person name="Lipzen A."/>
            <person name="Chen C."/>
            <person name="Johnson J."/>
            <person name="Sharma A."/>
            <person name="Barry K."/>
            <person name="Grigoriev I.V."/>
            <person name="Spatafora J.W."/>
        </authorList>
    </citation>
    <scope>NUCLEOTIDE SEQUENCE [LARGE SCALE GENOMIC DNA]</scope>
    <source>
        <strain evidence="1 2">AM-OR11-026</strain>
    </source>
</reference>
<sequence length="161" mass="17608">MMMRHKSSKAVSTCIMAVCNAFTSSSEYYSQLKDIHLAGLVIYVGTDNKACQALGIFGGSLIKNLVNEGQADLNIFTPQITAQKFSPELCCEDGEAVHNHNRHVAPLMMLDKFVQVIDWPASVPPVGGDFVFKDLNTGELKALVVPYLKHCMGQDYGAKLV</sequence>
<name>A0A1B7MNB7_9AGAM</name>
<dbReference type="EMBL" id="KV448662">
    <property type="protein sequence ID" value="OAX34087.1"/>
    <property type="molecule type" value="Genomic_DNA"/>
</dbReference>
<evidence type="ECO:0000313" key="2">
    <source>
        <dbReference type="Proteomes" id="UP000092154"/>
    </source>
</evidence>
<dbReference type="InParanoid" id="A0A1B7MNB7"/>
<keyword evidence="2" id="KW-1185">Reference proteome</keyword>
<dbReference type="Proteomes" id="UP000092154">
    <property type="component" value="Unassembled WGS sequence"/>
</dbReference>
<accession>A0A1B7MNB7</accession>
<evidence type="ECO:0000313" key="1">
    <source>
        <dbReference type="EMBL" id="OAX34087.1"/>
    </source>
</evidence>
<gene>
    <name evidence="1" type="ORF">K503DRAFT_786034</name>
</gene>
<protein>
    <submittedName>
        <fullName evidence="1">Uncharacterized protein</fullName>
    </submittedName>
</protein>
<dbReference type="OrthoDB" id="2691626at2759"/>